<evidence type="ECO:0000313" key="3">
    <source>
        <dbReference type="Proteomes" id="UP000604825"/>
    </source>
</evidence>
<gene>
    <name evidence="2" type="ORF">NCGR_LOCUS7206</name>
</gene>
<feature type="compositionally biased region" description="Polar residues" evidence="1">
    <location>
        <begin position="114"/>
        <end position="138"/>
    </location>
</feature>
<feature type="region of interest" description="Disordered" evidence="1">
    <location>
        <begin position="114"/>
        <end position="160"/>
    </location>
</feature>
<organism evidence="2 3">
    <name type="scientific">Miscanthus lutarioriparius</name>
    <dbReference type="NCBI Taxonomy" id="422564"/>
    <lineage>
        <taxon>Eukaryota</taxon>
        <taxon>Viridiplantae</taxon>
        <taxon>Streptophyta</taxon>
        <taxon>Embryophyta</taxon>
        <taxon>Tracheophyta</taxon>
        <taxon>Spermatophyta</taxon>
        <taxon>Magnoliopsida</taxon>
        <taxon>Liliopsida</taxon>
        <taxon>Poales</taxon>
        <taxon>Poaceae</taxon>
        <taxon>PACMAD clade</taxon>
        <taxon>Panicoideae</taxon>
        <taxon>Andropogonodae</taxon>
        <taxon>Andropogoneae</taxon>
        <taxon>Saccharinae</taxon>
        <taxon>Miscanthus</taxon>
    </lineage>
</organism>
<dbReference type="EMBL" id="CAJGYO010000002">
    <property type="protein sequence ID" value="CAD6211213.1"/>
    <property type="molecule type" value="Genomic_DNA"/>
</dbReference>
<feature type="compositionally biased region" description="Basic residues" evidence="1">
    <location>
        <begin position="66"/>
        <end position="84"/>
    </location>
</feature>
<name>A0A811MV23_9POAL</name>
<dbReference type="OrthoDB" id="785617at2759"/>
<dbReference type="Proteomes" id="UP000604825">
    <property type="component" value="Unassembled WGS sequence"/>
</dbReference>
<dbReference type="AlphaFoldDB" id="A0A811MV23"/>
<comment type="caution">
    <text evidence="2">The sequence shown here is derived from an EMBL/GenBank/DDBJ whole genome shotgun (WGS) entry which is preliminary data.</text>
</comment>
<feature type="region of interest" description="Disordered" evidence="1">
    <location>
        <begin position="45"/>
        <end position="102"/>
    </location>
</feature>
<evidence type="ECO:0000256" key="1">
    <source>
        <dbReference type="SAM" id="MobiDB-lite"/>
    </source>
</evidence>
<evidence type="ECO:0000313" key="2">
    <source>
        <dbReference type="EMBL" id="CAD6211213.1"/>
    </source>
</evidence>
<feature type="compositionally biased region" description="Basic residues" evidence="1">
    <location>
        <begin position="144"/>
        <end position="160"/>
    </location>
</feature>
<accession>A0A811MV23</accession>
<reference evidence="2" key="1">
    <citation type="submission" date="2020-10" db="EMBL/GenBank/DDBJ databases">
        <authorList>
            <person name="Han B."/>
            <person name="Lu T."/>
            <person name="Zhao Q."/>
            <person name="Huang X."/>
            <person name="Zhao Y."/>
        </authorList>
    </citation>
    <scope>NUCLEOTIDE SEQUENCE</scope>
</reference>
<sequence length="160" mass="17590">MEDYLDPYYSVYHFRLAYGGVIKPLPDKSQWASVDPRFKVLPPLDKREVGRQRKLRIPSCTENKGSKPKGKACGKKSRAKKGKAGRPAGSTKGDAAPSPSKSQMQLTMVKFGGTNQITASPRAVTRSQTGEGASNTMATPRKMLGLKRKLTPKKRKKIDV</sequence>
<keyword evidence="3" id="KW-1185">Reference proteome</keyword>
<protein>
    <submittedName>
        <fullName evidence="2">Uncharacterized protein</fullName>
    </submittedName>
</protein>
<proteinExistence type="predicted"/>